<dbReference type="SUPFAM" id="SSF50156">
    <property type="entry name" value="PDZ domain-like"/>
    <property type="match status" value="1"/>
</dbReference>
<evidence type="ECO:0000313" key="2">
    <source>
        <dbReference type="EMBL" id="KAL1114849.1"/>
    </source>
</evidence>
<name>A0ABD0XUB6_9HEMI</name>
<protein>
    <recommendedName>
        <fullName evidence="4">PDZ domain-containing protein</fullName>
    </recommendedName>
</protein>
<evidence type="ECO:0000313" key="3">
    <source>
        <dbReference type="Proteomes" id="UP001558652"/>
    </source>
</evidence>
<reference evidence="2 3" key="1">
    <citation type="submission" date="2024-07" db="EMBL/GenBank/DDBJ databases">
        <title>Chromosome-level genome assembly of the water stick insect Ranatra chinensis (Heteroptera: Nepidae).</title>
        <authorList>
            <person name="Liu X."/>
        </authorList>
    </citation>
    <scope>NUCLEOTIDE SEQUENCE [LARGE SCALE GENOMIC DNA]</scope>
    <source>
        <strain evidence="2">Cailab_2021Rc</strain>
        <tissue evidence="2">Muscle</tissue>
    </source>
</reference>
<feature type="region of interest" description="Disordered" evidence="1">
    <location>
        <begin position="447"/>
        <end position="605"/>
    </location>
</feature>
<feature type="compositionally biased region" description="Polar residues" evidence="1">
    <location>
        <begin position="469"/>
        <end position="498"/>
    </location>
</feature>
<evidence type="ECO:0000256" key="1">
    <source>
        <dbReference type="SAM" id="MobiDB-lite"/>
    </source>
</evidence>
<feature type="compositionally biased region" description="Low complexity" evidence="1">
    <location>
        <begin position="583"/>
        <end position="605"/>
    </location>
</feature>
<dbReference type="AlphaFoldDB" id="A0ABD0XUB6"/>
<dbReference type="EMBL" id="JBFDAA010000021">
    <property type="protein sequence ID" value="KAL1114849.1"/>
    <property type="molecule type" value="Genomic_DNA"/>
</dbReference>
<feature type="compositionally biased region" description="Basic and acidic residues" evidence="1">
    <location>
        <begin position="69"/>
        <end position="92"/>
    </location>
</feature>
<organism evidence="2 3">
    <name type="scientific">Ranatra chinensis</name>
    <dbReference type="NCBI Taxonomy" id="642074"/>
    <lineage>
        <taxon>Eukaryota</taxon>
        <taxon>Metazoa</taxon>
        <taxon>Ecdysozoa</taxon>
        <taxon>Arthropoda</taxon>
        <taxon>Hexapoda</taxon>
        <taxon>Insecta</taxon>
        <taxon>Pterygota</taxon>
        <taxon>Neoptera</taxon>
        <taxon>Paraneoptera</taxon>
        <taxon>Hemiptera</taxon>
        <taxon>Heteroptera</taxon>
        <taxon>Panheteroptera</taxon>
        <taxon>Nepomorpha</taxon>
        <taxon>Nepidae</taxon>
        <taxon>Ranatrinae</taxon>
        <taxon>Ranatra</taxon>
    </lineage>
</organism>
<keyword evidence="3" id="KW-1185">Reference proteome</keyword>
<feature type="compositionally biased region" description="Low complexity" evidence="1">
    <location>
        <begin position="533"/>
        <end position="548"/>
    </location>
</feature>
<sequence>MISRPNESESKRHYSTLQLTQIRARVLLLLTTSTLMQETRSSHFSGEGEEKEVLGPGARPPPSFSRQPPDGHEFPSHYEETVKQTHKTDEHNQPVPPTNPKNLEETFKRISTSYVEIYKHRGWRNDEKSEKSVKDKIAMFSSANDNPQPNVVTPRKLNRFKSSDDVNTQNEAFAQKGFKEGVPKMNFNTPTTMKKGSPAYNSMVDVSSGLDSDSMDAVPNKTQSTLDLVSATSFPYQPSKDYSTLPRKFEGGRKPSVESSMDARPFLSRAVSFSGTSKIHTRSQSLIDVGSKSSHIMRPSFEDARKSSLNALIEQRRKSISKLRGLVIPEKVSELPTAQYVIDLPEIKSKDCPLPNSQPNEEKMPSAGDKIVAPSNNSKSTCLMTTPPWKMESQVYDLPKYSPAFKRKSLSVYGTSSSVSSVSSSLSSSREELRNCFNECSKLNSQWPLPRSNSNSAKNSSNASISPPLHNQAQPKSLESITSPSISNSGFHSGSGSPNLKLANENSNKHKESSPVLKINADMRLAEEESDNDSAVSSSRSSISHGFSPPNSPMPDISRNDKGNILLSLSSPNNSATRPLRRTLSSETTASTSSNGSTLTSGSQASCSSICSSLSADSRRVLKPQSVEAINRKNVLTSAKYSCGQDLKVGSPPMHIVKTECIVNPGSNGNENNAPDNNNLTAEKESYLVSNYPEECKQPADKCPPPGEIFENSQKGITKDCTIKKTDHDSNTFSNECSHPVANINDVQNNTCKYEEKANNDQVRETFHNDFTDSPNPVPTWEDNNCSNSNAKSDISPPTNLKNGTISQNEIKNLPSRGISTQKSVSVTDIKKAFEKAEQALVANGRLRNTNVPIYHNRVSSVDSTNSDDSYVPTPTYYGSVSDLQKEQQFGSITSLASSTSLISQQELSQLIEDSNHALEESGCSQEVVVVILHRDTAGSSVGIILAGGADCEAKEITAPRPEVVLVVSRYRSELAEDSTPRIIMSQRHPRIPEHKISKLPNDKVHEAQWGSQITVTVIKDGAGLGFSLEGGKDSPFGDQPLTIKKIFTENNDMVKHMVSILLKGLLPYLVPQTIDSTH</sequence>
<gene>
    <name evidence="2" type="ORF">AAG570_007673</name>
</gene>
<dbReference type="InterPro" id="IPR036034">
    <property type="entry name" value="PDZ_sf"/>
</dbReference>
<dbReference type="Proteomes" id="UP001558652">
    <property type="component" value="Unassembled WGS sequence"/>
</dbReference>
<feature type="region of interest" description="Disordered" evidence="1">
    <location>
        <begin position="784"/>
        <end position="806"/>
    </location>
</feature>
<feature type="region of interest" description="Disordered" evidence="1">
    <location>
        <begin position="39"/>
        <end position="104"/>
    </location>
</feature>
<dbReference type="PANTHER" id="PTHR11324">
    <property type="entry name" value="IL16-RELATED"/>
    <property type="match status" value="1"/>
</dbReference>
<evidence type="ECO:0008006" key="4">
    <source>
        <dbReference type="Google" id="ProtNLM"/>
    </source>
</evidence>
<accession>A0ABD0XUB6</accession>
<dbReference type="Gene3D" id="2.30.42.10">
    <property type="match status" value="1"/>
</dbReference>
<dbReference type="PANTHER" id="PTHR11324:SF16">
    <property type="entry name" value="PDZ DOMAIN-CONTAINING PROTEIN 2"/>
    <property type="match status" value="1"/>
</dbReference>
<feature type="compositionally biased region" description="Low complexity" evidence="1">
    <location>
        <begin position="452"/>
        <end position="466"/>
    </location>
</feature>
<feature type="region of interest" description="Disordered" evidence="1">
    <location>
        <begin position="351"/>
        <end position="378"/>
    </location>
</feature>
<comment type="caution">
    <text evidence="2">The sequence shown here is derived from an EMBL/GenBank/DDBJ whole genome shotgun (WGS) entry which is preliminary data.</text>
</comment>
<proteinExistence type="predicted"/>